<dbReference type="RefSeq" id="WP_135736197.1">
    <property type="nucleotide sequence ID" value="NZ_RQEZ01000104.1"/>
</dbReference>
<protein>
    <submittedName>
        <fullName evidence="1">Uncharacterized protein</fullName>
    </submittedName>
</protein>
<name>A0A5F1Y925_9LEPT</name>
<dbReference type="EMBL" id="RQFA01000061">
    <property type="protein sequence ID" value="TGK31788.1"/>
    <property type="molecule type" value="Genomic_DNA"/>
</dbReference>
<accession>A0A5F1Y925</accession>
<gene>
    <name evidence="1" type="ORF">EHQ17_13500</name>
</gene>
<keyword evidence="2" id="KW-1185">Reference proteome</keyword>
<dbReference type="AlphaFoldDB" id="A0A5F1Y925"/>
<reference evidence="1" key="1">
    <citation type="journal article" date="2019" name="PLoS Negl. Trop. Dis.">
        <title>Revisiting the worldwide diversity of Leptospira species in the environment.</title>
        <authorList>
            <person name="Vincent A.T."/>
            <person name="Schiettekatte O."/>
            <person name="Bourhy P."/>
            <person name="Veyrier F.J."/>
            <person name="Picardeau M."/>
        </authorList>
    </citation>
    <scope>NUCLEOTIDE SEQUENCE [LARGE SCALE GENOMIC DNA]</scope>
    <source>
        <strain evidence="1">201800299</strain>
    </source>
</reference>
<comment type="caution">
    <text evidence="1">The sequence shown here is derived from an EMBL/GenBank/DDBJ whole genome shotgun (WGS) entry which is preliminary data.</text>
</comment>
<evidence type="ECO:0000313" key="2">
    <source>
        <dbReference type="Proteomes" id="UP000298277"/>
    </source>
</evidence>
<evidence type="ECO:0000313" key="1">
    <source>
        <dbReference type="EMBL" id="TGK31788.1"/>
    </source>
</evidence>
<dbReference type="Proteomes" id="UP000298277">
    <property type="component" value="Unassembled WGS sequence"/>
</dbReference>
<proteinExistence type="predicted"/>
<sequence length="277" mass="32465">MMKNSVIDRVDSHDFSVKKQYLKLTPGEHELEVSGDFTPWKYFLNGLVKNSARVRFDMLSGESYIICYGVEKEAERNKYRFKSKSPFFVRVPSEDVNKAFSILPSGELDFKEFDDEEFCAEQYRKIKNSSDSVPPEWNAFGLQPPPIRRARLLLHAYMYVSEIDFIPTSYFNELNDFFVESGTRRIKFGHLTNSGYVFWPVRRDVFFKAGETYLICPEKLKNKWRPLAFPLQESQVQELMDLYSQKTKANENPEINRATIDTEFCALLIEKSMEKAR</sequence>
<organism evidence="1 2">
    <name type="scientific">Leptospira gomenensis</name>
    <dbReference type="NCBI Taxonomy" id="2484974"/>
    <lineage>
        <taxon>Bacteria</taxon>
        <taxon>Pseudomonadati</taxon>
        <taxon>Spirochaetota</taxon>
        <taxon>Spirochaetia</taxon>
        <taxon>Leptospirales</taxon>
        <taxon>Leptospiraceae</taxon>
        <taxon>Leptospira</taxon>
    </lineage>
</organism>